<feature type="compositionally biased region" description="Polar residues" evidence="1">
    <location>
        <begin position="254"/>
        <end position="263"/>
    </location>
</feature>
<feature type="region of interest" description="Disordered" evidence="1">
    <location>
        <begin position="322"/>
        <end position="344"/>
    </location>
</feature>
<feature type="compositionally biased region" description="Polar residues" evidence="1">
    <location>
        <begin position="466"/>
        <end position="478"/>
    </location>
</feature>
<organism evidence="2 3">
    <name type="scientific">Clavelina lepadiformis</name>
    <name type="common">Light-bulb sea squirt</name>
    <name type="synonym">Ascidia lepadiformis</name>
    <dbReference type="NCBI Taxonomy" id="159417"/>
    <lineage>
        <taxon>Eukaryota</taxon>
        <taxon>Metazoa</taxon>
        <taxon>Chordata</taxon>
        <taxon>Tunicata</taxon>
        <taxon>Ascidiacea</taxon>
        <taxon>Aplousobranchia</taxon>
        <taxon>Clavelinidae</taxon>
        <taxon>Clavelina</taxon>
    </lineage>
</organism>
<reference evidence="2 3" key="1">
    <citation type="submission" date="2024-02" db="EMBL/GenBank/DDBJ databases">
        <authorList>
            <person name="Daric V."/>
            <person name="Darras S."/>
        </authorList>
    </citation>
    <scope>NUCLEOTIDE SEQUENCE [LARGE SCALE GENOMIC DNA]</scope>
</reference>
<feature type="compositionally biased region" description="Basic and acidic residues" evidence="1">
    <location>
        <begin position="494"/>
        <end position="508"/>
    </location>
</feature>
<accession>A0ABP0FJ80</accession>
<feature type="compositionally biased region" description="Basic and acidic residues" evidence="1">
    <location>
        <begin position="150"/>
        <end position="163"/>
    </location>
</feature>
<feature type="region of interest" description="Disordered" evidence="1">
    <location>
        <begin position="80"/>
        <end position="135"/>
    </location>
</feature>
<evidence type="ECO:0000313" key="3">
    <source>
        <dbReference type="Proteomes" id="UP001642483"/>
    </source>
</evidence>
<comment type="caution">
    <text evidence="2">The sequence shown here is derived from an EMBL/GenBank/DDBJ whole genome shotgun (WGS) entry which is preliminary data.</text>
</comment>
<feature type="compositionally biased region" description="Basic and acidic residues" evidence="1">
    <location>
        <begin position="114"/>
        <end position="135"/>
    </location>
</feature>
<evidence type="ECO:0000313" key="2">
    <source>
        <dbReference type="EMBL" id="CAK8679033.1"/>
    </source>
</evidence>
<feature type="region of interest" description="Disordered" evidence="1">
    <location>
        <begin position="421"/>
        <end position="557"/>
    </location>
</feature>
<feature type="compositionally biased region" description="Basic and acidic residues" evidence="1">
    <location>
        <begin position="92"/>
        <end position="101"/>
    </location>
</feature>
<feature type="region of interest" description="Disordered" evidence="1">
    <location>
        <begin position="238"/>
        <end position="266"/>
    </location>
</feature>
<feature type="compositionally biased region" description="Polar residues" evidence="1">
    <location>
        <begin position="421"/>
        <end position="454"/>
    </location>
</feature>
<feature type="compositionally biased region" description="Polar residues" evidence="1">
    <location>
        <begin position="47"/>
        <end position="60"/>
    </location>
</feature>
<name>A0ABP0FJ80_CLALP</name>
<evidence type="ECO:0000256" key="1">
    <source>
        <dbReference type="SAM" id="MobiDB-lite"/>
    </source>
</evidence>
<dbReference type="EMBL" id="CAWYQH010000057">
    <property type="protein sequence ID" value="CAK8679033.1"/>
    <property type="molecule type" value="Genomic_DNA"/>
</dbReference>
<feature type="region of interest" description="Disordered" evidence="1">
    <location>
        <begin position="26"/>
        <end position="63"/>
    </location>
</feature>
<feature type="compositionally biased region" description="Basic and acidic residues" evidence="1">
    <location>
        <begin position="384"/>
        <end position="398"/>
    </location>
</feature>
<dbReference type="Proteomes" id="UP001642483">
    <property type="component" value="Unassembled WGS sequence"/>
</dbReference>
<keyword evidence="3" id="KW-1185">Reference proteome</keyword>
<proteinExistence type="predicted"/>
<gene>
    <name evidence="2" type="ORF">CVLEPA_LOCUS9297</name>
</gene>
<feature type="compositionally biased region" description="Basic residues" evidence="1">
    <location>
        <begin position="509"/>
        <end position="519"/>
    </location>
</feature>
<feature type="region of interest" description="Disordered" evidence="1">
    <location>
        <begin position="377"/>
        <end position="398"/>
    </location>
</feature>
<protein>
    <submittedName>
        <fullName evidence="2">Uncharacterized protein</fullName>
    </submittedName>
</protein>
<sequence length="625" mass="70234">MNAQSEEKLDPNQALHDVYVAKLTQEDESDDALSRIKENLSEGDSGDLNQATKGIFQPQSHRNDSAEHLLRVGGNTFEFHHIDPEDQQEAEEPSRKSIFEVHHKHLNATGNQRPTDRDGENKNKEKEFDLSSKLDHLLPNNSQFQVIAEPPHKDEQDHNKSGRDITTGSSATAKKPKQGRRLFDYSDPTYIEKSRRARRCKVSEVDIEIGSRLSRFVSNPYEGCADKFAGGRPRSKFVQGTIERPKSARKHSPLSGNSTNNFYQDKIRSDSSERAYLTEFNGQDIYKYLNSKRGFRRRSSSASPPRSLLSSVIKQHLLKRGSYSQAPSPEDSPPTSQGPSSPVVNRYQKTTFTTILNSDGKEVDHFSHLQKGVEFTSKGSLPDIHNKDKAPIKKPPKDIEYLSSSLPSLFLSKHRRRADTFTSLESLQQSDKRSLNNMSKSGVQTSDKGTSSPKMSPPGSLRTHVLLNTSLPCGSPTFQRAMKGFKPDEDEDTKDTKKNGIKLQEIKPKKSSKNSRTKTRVSSASGRRVTYKKSPLATPSPKFHHRISFREPSPDDFSETLSEIRDQLGNLDVREPNLDAIPLKSILKNRRRSIDDLDVGTKKGLAMYLKSKQKENNFSGKAGFS</sequence>
<feature type="region of interest" description="Disordered" evidence="1">
    <location>
        <begin position="149"/>
        <end position="182"/>
    </location>
</feature>